<comment type="caution">
    <text evidence="1">The sequence shown here is derived from an EMBL/GenBank/DDBJ whole genome shotgun (WGS) entry which is preliminary data.</text>
</comment>
<protein>
    <submittedName>
        <fullName evidence="1">Uncharacterized protein</fullName>
    </submittedName>
</protein>
<accession>A0AAD8Q782</accession>
<sequence length="177" mass="20030">MALSIPHRPYPLLHIHLHPYLVTPPLKQGRSIKHRVIDSNCFASPSLACLSLRPPLPSYPPHPSSLSTSFPVANTSLADFIFLARLDSDPIHPILSPPPHPHLARNQGRLSLPWESPKQARLQQVLWRARARGAPHPHFTEAWQAVRRQKPTRLFFSAKTIRKVLTFPPTRRSESGM</sequence>
<proteinExistence type="predicted"/>
<evidence type="ECO:0000313" key="2">
    <source>
        <dbReference type="Proteomes" id="UP001230504"/>
    </source>
</evidence>
<reference evidence="1" key="1">
    <citation type="submission" date="2021-06" db="EMBL/GenBank/DDBJ databases">
        <title>Comparative genomics, transcriptomics and evolutionary studies reveal genomic signatures of adaptation to plant cell wall in hemibiotrophic fungi.</title>
        <authorList>
            <consortium name="DOE Joint Genome Institute"/>
            <person name="Baroncelli R."/>
            <person name="Diaz J.F."/>
            <person name="Benocci T."/>
            <person name="Peng M."/>
            <person name="Battaglia E."/>
            <person name="Haridas S."/>
            <person name="Andreopoulos W."/>
            <person name="Labutti K."/>
            <person name="Pangilinan J."/>
            <person name="Floch G.L."/>
            <person name="Makela M.R."/>
            <person name="Henrissat B."/>
            <person name="Grigoriev I.V."/>
            <person name="Crouch J.A."/>
            <person name="De Vries R.P."/>
            <person name="Sukno S.A."/>
            <person name="Thon M.R."/>
        </authorList>
    </citation>
    <scope>NUCLEOTIDE SEQUENCE</scope>
    <source>
        <strain evidence="1">CBS 125086</strain>
    </source>
</reference>
<dbReference type="GeneID" id="85441229"/>
<dbReference type="Proteomes" id="UP001230504">
    <property type="component" value="Unassembled WGS sequence"/>
</dbReference>
<gene>
    <name evidence="1" type="ORF">LY79DRAFT_542290</name>
</gene>
<organism evidence="1 2">
    <name type="scientific">Colletotrichum navitas</name>
    <dbReference type="NCBI Taxonomy" id="681940"/>
    <lineage>
        <taxon>Eukaryota</taxon>
        <taxon>Fungi</taxon>
        <taxon>Dikarya</taxon>
        <taxon>Ascomycota</taxon>
        <taxon>Pezizomycotina</taxon>
        <taxon>Sordariomycetes</taxon>
        <taxon>Hypocreomycetidae</taxon>
        <taxon>Glomerellales</taxon>
        <taxon>Glomerellaceae</taxon>
        <taxon>Colletotrichum</taxon>
        <taxon>Colletotrichum graminicola species complex</taxon>
    </lineage>
</organism>
<dbReference type="EMBL" id="JAHLJV010000009">
    <property type="protein sequence ID" value="KAK1597135.1"/>
    <property type="molecule type" value="Genomic_DNA"/>
</dbReference>
<evidence type="ECO:0000313" key="1">
    <source>
        <dbReference type="EMBL" id="KAK1597135.1"/>
    </source>
</evidence>
<dbReference type="AlphaFoldDB" id="A0AAD8Q782"/>
<name>A0AAD8Q782_9PEZI</name>
<dbReference type="RefSeq" id="XP_060417949.1">
    <property type="nucleotide sequence ID" value="XM_060556989.1"/>
</dbReference>
<keyword evidence="2" id="KW-1185">Reference proteome</keyword>